<dbReference type="OrthoDB" id="10253329at2759"/>
<comment type="caution">
    <text evidence="2">The sequence shown here is derived from an EMBL/GenBank/DDBJ whole genome shotgun (WGS) entry which is preliminary data.</text>
</comment>
<evidence type="ECO:0000313" key="3">
    <source>
        <dbReference type="Proteomes" id="UP000193144"/>
    </source>
</evidence>
<feature type="compositionally biased region" description="Polar residues" evidence="1">
    <location>
        <begin position="29"/>
        <end position="55"/>
    </location>
</feature>
<feature type="region of interest" description="Disordered" evidence="1">
    <location>
        <begin position="1"/>
        <end position="58"/>
    </location>
</feature>
<dbReference type="EMBL" id="MCFA01000195">
    <property type="protein sequence ID" value="ORX99619.1"/>
    <property type="molecule type" value="Genomic_DNA"/>
</dbReference>
<sequence>MQQQPARRSQPSRPLERSPGVERDPIDPSGSTTGRPVAPVNTSRITQRPVPQSQLAEPREYQLSQIRRRFAPKEHNKNSSTVLTFRLRPSDPDFPFDMEALHCSLLVPLDYPNGGPPTLKVTNPHMARGYQINVEHGFDQIVATAVSSTLLAHLNSLDKQLESLLSAPKADTIKIVSHKKAESNSHVTTEPEIPPPSLSQIRVQKTANLIIVPTAEQRSRAKEKRDVETRQLEARMGRLPQFSKSPDGLTYTIPMEPRKRNSLPVELQAIKLVKLIVAADYNLSPCRIQLVGVNGASASTMEECFLARVSKFPDMTLLNHMNHLSQNMHLMAKEEVKSPHTFSNTNTALPLTSPEPTVRGPRLDSPRPPLPTSDLPDRSQVVTIPRPPEWNPGTEEDAEISDSSSDEDSEFEGDDDNNTASEHEMSKPEGPSSPERGILVSFPHIELHGIELLEITSLSVTVKCDRCKDTKDIANLQNNNVGNHTRLESCKKCANAFTIGFRAGLMHANSSRAGYLDLDGCMVVDMLPR</sequence>
<proteinExistence type="predicted"/>
<feature type="compositionally biased region" description="Polar residues" evidence="1">
    <location>
        <begin position="340"/>
        <end position="350"/>
    </location>
</feature>
<organism evidence="2 3">
    <name type="scientific">Clohesyomyces aquaticus</name>
    <dbReference type="NCBI Taxonomy" id="1231657"/>
    <lineage>
        <taxon>Eukaryota</taxon>
        <taxon>Fungi</taxon>
        <taxon>Dikarya</taxon>
        <taxon>Ascomycota</taxon>
        <taxon>Pezizomycotina</taxon>
        <taxon>Dothideomycetes</taxon>
        <taxon>Pleosporomycetidae</taxon>
        <taxon>Pleosporales</taxon>
        <taxon>Lindgomycetaceae</taxon>
        <taxon>Clohesyomyces</taxon>
    </lineage>
</organism>
<evidence type="ECO:0000313" key="2">
    <source>
        <dbReference type="EMBL" id="ORX99619.1"/>
    </source>
</evidence>
<gene>
    <name evidence="2" type="ORF">BCR34DRAFT_606550</name>
</gene>
<name>A0A1Y1YNM1_9PLEO</name>
<evidence type="ECO:0000256" key="1">
    <source>
        <dbReference type="SAM" id="MobiDB-lite"/>
    </source>
</evidence>
<reference evidence="2 3" key="1">
    <citation type="submission" date="2016-07" db="EMBL/GenBank/DDBJ databases">
        <title>Pervasive Adenine N6-methylation of Active Genes in Fungi.</title>
        <authorList>
            <consortium name="DOE Joint Genome Institute"/>
            <person name="Mondo S.J."/>
            <person name="Dannebaum R.O."/>
            <person name="Kuo R.C."/>
            <person name="Labutti K."/>
            <person name="Haridas S."/>
            <person name="Kuo A."/>
            <person name="Salamov A."/>
            <person name="Ahrendt S.R."/>
            <person name="Lipzen A."/>
            <person name="Sullivan W."/>
            <person name="Andreopoulos W.B."/>
            <person name="Clum A."/>
            <person name="Lindquist E."/>
            <person name="Daum C."/>
            <person name="Ramamoorthy G.K."/>
            <person name="Gryganskyi A."/>
            <person name="Culley D."/>
            <person name="Magnuson J.K."/>
            <person name="James T.Y."/>
            <person name="O'Malley M.A."/>
            <person name="Stajich J.E."/>
            <person name="Spatafora J.W."/>
            <person name="Visel A."/>
            <person name="Grigoriev I.V."/>
        </authorList>
    </citation>
    <scope>NUCLEOTIDE SEQUENCE [LARGE SCALE GENOMIC DNA]</scope>
    <source>
        <strain evidence="2 3">CBS 115471</strain>
    </source>
</reference>
<protein>
    <submittedName>
        <fullName evidence="2">Uncharacterized protein</fullName>
    </submittedName>
</protein>
<feature type="region of interest" description="Disordered" evidence="1">
    <location>
        <begin position="338"/>
        <end position="437"/>
    </location>
</feature>
<feature type="compositionally biased region" description="Low complexity" evidence="1">
    <location>
        <begin position="1"/>
        <end position="13"/>
    </location>
</feature>
<accession>A0A1Y1YNM1</accession>
<feature type="compositionally biased region" description="Acidic residues" evidence="1">
    <location>
        <begin position="394"/>
        <end position="417"/>
    </location>
</feature>
<dbReference type="STRING" id="1231657.A0A1Y1YNM1"/>
<keyword evidence="3" id="KW-1185">Reference proteome</keyword>
<dbReference type="AlphaFoldDB" id="A0A1Y1YNM1"/>
<dbReference type="Proteomes" id="UP000193144">
    <property type="component" value="Unassembled WGS sequence"/>
</dbReference>
<feature type="compositionally biased region" description="Basic and acidic residues" evidence="1">
    <location>
        <begin position="14"/>
        <end position="26"/>
    </location>
</feature>